<comment type="catalytic activity">
    <reaction evidence="1">
        <text>ATP + protein L-histidine = ADP + protein N-phospho-L-histidine.</text>
        <dbReference type="EC" id="2.7.13.3"/>
    </reaction>
</comment>
<name>A0A1W1CX07_9ZZZZ</name>
<dbReference type="EC" id="2.7.13.3" evidence="2"/>
<dbReference type="AlphaFoldDB" id="A0A1W1CX07"/>
<evidence type="ECO:0000256" key="4">
    <source>
        <dbReference type="ARBA" id="ARBA00022679"/>
    </source>
</evidence>
<keyword evidence="4" id="KW-0808">Transferase</keyword>
<dbReference type="Gene3D" id="3.30.565.10">
    <property type="entry name" value="Histidine kinase-like ATPase, C-terminal domain"/>
    <property type="match status" value="1"/>
</dbReference>
<dbReference type="PANTHER" id="PTHR45453">
    <property type="entry name" value="PHOSPHATE REGULON SENSOR PROTEIN PHOR"/>
    <property type="match status" value="1"/>
</dbReference>
<organism evidence="9">
    <name type="scientific">hydrothermal vent metagenome</name>
    <dbReference type="NCBI Taxonomy" id="652676"/>
    <lineage>
        <taxon>unclassified sequences</taxon>
        <taxon>metagenomes</taxon>
        <taxon>ecological metagenomes</taxon>
    </lineage>
</organism>
<dbReference type="PROSITE" id="PS50109">
    <property type="entry name" value="HIS_KIN"/>
    <property type="match status" value="1"/>
</dbReference>
<dbReference type="SUPFAM" id="SSF55874">
    <property type="entry name" value="ATPase domain of HSP90 chaperone/DNA topoisomerase II/histidine kinase"/>
    <property type="match status" value="1"/>
</dbReference>
<keyword evidence="7" id="KW-1133">Transmembrane helix</keyword>
<evidence type="ECO:0000256" key="7">
    <source>
        <dbReference type="SAM" id="Phobius"/>
    </source>
</evidence>
<accession>A0A1W1CX07</accession>
<evidence type="ECO:0000256" key="2">
    <source>
        <dbReference type="ARBA" id="ARBA00012438"/>
    </source>
</evidence>
<dbReference type="InterPro" id="IPR003594">
    <property type="entry name" value="HATPase_dom"/>
</dbReference>
<dbReference type="InterPro" id="IPR005467">
    <property type="entry name" value="His_kinase_dom"/>
</dbReference>
<dbReference type="SMART" id="SM00387">
    <property type="entry name" value="HATPase_c"/>
    <property type="match status" value="1"/>
</dbReference>
<keyword evidence="3" id="KW-0597">Phosphoprotein</keyword>
<evidence type="ECO:0000259" key="8">
    <source>
        <dbReference type="PROSITE" id="PS50109"/>
    </source>
</evidence>
<dbReference type="InterPro" id="IPR003661">
    <property type="entry name" value="HisK_dim/P_dom"/>
</dbReference>
<dbReference type="InterPro" id="IPR050351">
    <property type="entry name" value="BphY/WalK/GraS-like"/>
</dbReference>
<dbReference type="InterPro" id="IPR036097">
    <property type="entry name" value="HisK_dim/P_sf"/>
</dbReference>
<evidence type="ECO:0000256" key="6">
    <source>
        <dbReference type="ARBA" id="ARBA00023012"/>
    </source>
</evidence>
<dbReference type="EMBL" id="FPHI01000049">
    <property type="protein sequence ID" value="SFV70380.1"/>
    <property type="molecule type" value="Genomic_DNA"/>
</dbReference>
<dbReference type="SMART" id="SM00388">
    <property type="entry name" value="HisKA"/>
    <property type="match status" value="1"/>
</dbReference>
<protein>
    <recommendedName>
        <fullName evidence="2">histidine kinase</fullName>
        <ecNumber evidence="2">2.7.13.3</ecNumber>
    </recommendedName>
</protein>
<evidence type="ECO:0000313" key="9">
    <source>
        <dbReference type="EMBL" id="SFV70380.1"/>
    </source>
</evidence>
<dbReference type="CDD" id="cd00082">
    <property type="entry name" value="HisKA"/>
    <property type="match status" value="1"/>
</dbReference>
<keyword evidence="6" id="KW-0902">Two-component regulatory system</keyword>
<feature type="domain" description="Histidine kinase" evidence="8">
    <location>
        <begin position="195"/>
        <end position="395"/>
    </location>
</feature>
<dbReference type="PANTHER" id="PTHR45453:SF1">
    <property type="entry name" value="PHOSPHATE REGULON SENSOR PROTEIN PHOR"/>
    <property type="match status" value="1"/>
</dbReference>
<proteinExistence type="predicted"/>
<dbReference type="GO" id="GO:0000155">
    <property type="term" value="F:phosphorelay sensor kinase activity"/>
    <property type="evidence" value="ECO:0007669"/>
    <property type="project" value="InterPro"/>
</dbReference>
<keyword evidence="7" id="KW-0812">Transmembrane</keyword>
<feature type="transmembrane region" description="Helical" evidence="7">
    <location>
        <begin position="156"/>
        <end position="179"/>
    </location>
</feature>
<reference evidence="9" key="1">
    <citation type="submission" date="2016-10" db="EMBL/GenBank/DDBJ databases">
        <authorList>
            <person name="de Groot N.N."/>
        </authorList>
    </citation>
    <scope>NUCLEOTIDE SEQUENCE</scope>
</reference>
<dbReference type="SUPFAM" id="SSF47384">
    <property type="entry name" value="Homodimeric domain of signal transducing histidine kinase"/>
    <property type="match status" value="1"/>
</dbReference>
<dbReference type="Pfam" id="PF00512">
    <property type="entry name" value="HisKA"/>
    <property type="match status" value="1"/>
</dbReference>
<dbReference type="Gene3D" id="1.10.287.130">
    <property type="match status" value="1"/>
</dbReference>
<gene>
    <name evidence="9" type="ORF">MNB_SV-3-796</name>
</gene>
<keyword evidence="7" id="KW-0472">Membrane</keyword>
<dbReference type="InterPro" id="IPR036890">
    <property type="entry name" value="HATPase_C_sf"/>
</dbReference>
<evidence type="ECO:0000256" key="5">
    <source>
        <dbReference type="ARBA" id="ARBA00022777"/>
    </source>
</evidence>
<evidence type="ECO:0000256" key="1">
    <source>
        <dbReference type="ARBA" id="ARBA00000085"/>
    </source>
</evidence>
<dbReference type="GO" id="GO:0005886">
    <property type="term" value="C:plasma membrane"/>
    <property type="evidence" value="ECO:0007669"/>
    <property type="project" value="TreeGrafter"/>
</dbReference>
<dbReference type="CDD" id="cd00075">
    <property type="entry name" value="HATPase"/>
    <property type="match status" value="1"/>
</dbReference>
<feature type="transmembrane region" description="Helical" evidence="7">
    <location>
        <begin position="20"/>
        <end position="43"/>
    </location>
</feature>
<dbReference type="GO" id="GO:0016036">
    <property type="term" value="P:cellular response to phosphate starvation"/>
    <property type="evidence" value="ECO:0007669"/>
    <property type="project" value="TreeGrafter"/>
</dbReference>
<dbReference type="GO" id="GO:0004721">
    <property type="term" value="F:phosphoprotein phosphatase activity"/>
    <property type="evidence" value="ECO:0007669"/>
    <property type="project" value="TreeGrafter"/>
</dbReference>
<dbReference type="Pfam" id="PF02518">
    <property type="entry name" value="HATPase_c"/>
    <property type="match status" value="1"/>
</dbReference>
<evidence type="ECO:0000256" key="3">
    <source>
        <dbReference type="ARBA" id="ARBA00022553"/>
    </source>
</evidence>
<sequence>MLVSRNKATNSLLKSEKKSLFRFLLLYLAIGFGLFVLLGLYYYQSQEKLMLANRRATLSKYAYIQTKRLKVLHHYFDEITEYPRDSRFKSAIYDWEYMKIFSLLEEPTVTFEEGIYLREHTIHFVKRLTEFYLGTKYLIIEVKDDGTWKQNIWKNILGYGLIVFFIYMMLGLVLVKLFLRPMRNSIMLLDRFIKDTTHELNTPLLAILANIEMMDKEVMVPKNIKKLNRINIAAKTVSNLYNDLTYLTLENEKANEDEEIALKELIENRAEYFSVLAQSKDLTCNLDLQQASLYADRRKITRVIDNLISNAIKYNKRHGTVGIVLRERSLSIWDTGIGIEEDKIPFIFDRYLRFNESEGGFGVGLSIVKTILEEYEINIEVLSKRSEGTKMVLKW</sequence>
<keyword evidence="5 9" id="KW-0418">Kinase</keyword>